<dbReference type="EMBL" id="OMOQ01000003">
    <property type="protein sequence ID" value="SPH24507.1"/>
    <property type="molecule type" value="Genomic_DNA"/>
</dbReference>
<name>A0A2R8BM64_9RHOB</name>
<evidence type="ECO:0000313" key="2">
    <source>
        <dbReference type="Proteomes" id="UP000244924"/>
    </source>
</evidence>
<reference evidence="1 2" key="1">
    <citation type="submission" date="2018-03" db="EMBL/GenBank/DDBJ databases">
        <authorList>
            <person name="Keele B.F."/>
        </authorList>
    </citation>
    <scope>NUCLEOTIDE SEQUENCE [LARGE SCALE GENOMIC DNA]</scope>
    <source>
        <strain evidence="1 2">CECT 8626</strain>
    </source>
</reference>
<sequence length="126" mass="13906">MAAAFRPFEGLDGWMSDGSTRSEKVEFAIERLLETPDGWRPLVRDMVARWPEAPAAELVYVLVSAATEIEATFADGSPSRAAADHAWRLAALLGVDFYAMEAVGLPRTKAADLAGYWLIDPYFRNL</sequence>
<dbReference type="Proteomes" id="UP000244924">
    <property type="component" value="Unassembled WGS sequence"/>
</dbReference>
<protein>
    <submittedName>
        <fullName evidence="1">Uncharacterized protein</fullName>
    </submittedName>
</protein>
<proteinExistence type="predicted"/>
<evidence type="ECO:0000313" key="1">
    <source>
        <dbReference type="EMBL" id="SPH24507.1"/>
    </source>
</evidence>
<gene>
    <name evidence="1" type="ORF">DEA8626_03559</name>
</gene>
<dbReference type="AlphaFoldDB" id="A0A2R8BM64"/>
<keyword evidence="2" id="KW-1185">Reference proteome</keyword>
<accession>A0A2R8BM64</accession>
<organism evidence="1 2">
    <name type="scientific">Albidovulum aquaemixtae</name>
    <dbReference type="NCBI Taxonomy" id="1542388"/>
    <lineage>
        <taxon>Bacteria</taxon>
        <taxon>Pseudomonadati</taxon>
        <taxon>Pseudomonadota</taxon>
        <taxon>Alphaproteobacteria</taxon>
        <taxon>Rhodobacterales</taxon>
        <taxon>Paracoccaceae</taxon>
        <taxon>Albidovulum</taxon>
    </lineage>
</organism>